<proteinExistence type="predicted"/>
<organism evidence="2 3">
    <name type="scientific">Lentinula lateritia</name>
    <dbReference type="NCBI Taxonomy" id="40482"/>
    <lineage>
        <taxon>Eukaryota</taxon>
        <taxon>Fungi</taxon>
        <taxon>Dikarya</taxon>
        <taxon>Basidiomycota</taxon>
        <taxon>Agaricomycotina</taxon>
        <taxon>Agaricomycetes</taxon>
        <taxon>Agaricomycetidae</taxon>
        <taxon>Agaricales</taxon>
        <taxon>Marasmiineae</taxon>
        <taxon>Omphalotaceae</taxon>
        <taxon>Lentinula</taxon>
    </lineage>
</organism>
<reference evidence="2" key="2">
    <citation type="journal article" date="2023" name="Proc. Natl. Acad. Sci. U.S.A.">
        <title>A global phylogenomic analysis of the shiitake genus Lentinula.</title>
        <authorList>
            <person name="Sierra-Patev S."/>
            <person name="Min B."/>
            <person name="Naranjo-Ortiz M."/>
            <person name="Looney B."/>
            <person name="Konkel Z."/>
            <person name="Slot J.C."/>
            <person name="Sakamoto Y."/>
            <person name="Steenwyk J.L."/>
            <person name="Rokas A."/>
            <person name="Carro J."/>
            <person name="Camarero S."/>
            <person name="Ferreira P."/>
            <person name="Molpeceres G."/>
            <person name="Ruiz-Duenas F.J."/>
            <person name="Serrano A."/>
            <person name="Henrissat B."/>
            <person name="Drula E."/>
            <person name="Hughes K.W."/>
            <person name="Mata J.L."/>
            <person name="Ishikawa N.K."/>
            <person name="Vargas-Isla R."/>
            <person name="Ushijima S."/>
            <person name="Smith C.A."/>
            <person name="Donoghue J."/>
            <person name="Ahrendt S."/>
            <person name="Andreopoulos W."/>
            <person name="He G."/>
            <person name="LaButti K."/>
            <person name="Lipzen A."/>
            <person name="Ng V."/>
            <person name="Riley R."/>
            <person name="Sandor L."/>
            <person name="Barry K."/>
            <person name="Martinez A.T."/>
            <person name="Xiao Y."/>
            <person name="Gibbons J.G."/>
            <person name="Terashima K."/>
            <person name="Grigoriev I.V."/>
            <person name="Hibbett D."/>
        </authorList>
    </citation>
    <scope>NUCLEOTIDE SEQUENCE</scope>
    <source>
        <strain evidence="2">Sp2 HRB7682 ss15</strain>
    </source>
</reference>
<keyword evidence="1" id="KW-0732">Signal</keyword>
<feature type="chain" id="PRO_5040906133" evidence="1">
    <location>
        <begin position="24"/>
        <end position="204"/>
    </location>
</feature>
<reference evidence="2" key="1">
    <citation type="submission" date="2022-08" db="EMBL/GenBank/DDBJ databases">
        <authorList>
            <consortium name="DOE Joint Genome Institute"/>
            <person name="Min B."/>
            <person name="Riley R."/>
            <person name="Sierra-Patev S."/>
            <person name="Naranjo-Ortiz M."/>
            <person name="Looney B."/>
            <person name="Konkel Z."/>
            <person name="Slot J.C."/>
            <person name="Sakamoto Y."/>
            <person name="Steenwyk J.L."/>
            <person name="Rokas A."/>
            <person name="Carro J."/>
            <person name="Camarero S."/>
            <person name="Ferreira P."/>
            <person name="Molpeceres G."/>
            <person name="Ruiz-Duenas F.J."/>
            <person name="Serrano A."/>
            <person name="Henrissat B."/>
            <person name="Drula E."/>
            <person name="Hughes K.W."/>
            <person name="Mata J.L."/>
            <person name="Ishikawa N.K."/>
            <person name="Vargas-Isla R."/>
            <person name="Ushijima S."/>
            <person name="Smith C.A."/>
            <person name="Ahrendt S."/>
            <person name="Andreopoulos W."/>
            <person name="He G."/>
            <person name="Labutti K."/>
            <person name="Lipzen A."/>
            <person name="Ng V."/>
            <person name="Sandor L."/>
            <person name="Barry K."/>
            <person name="Martinez A.T."/>
            <person name="Xiao Y."/>
            <person name="Gibbons J.G."/>
            <person name="Terashima K."/>
            <person name="Hibbett D.S."/>
            <person name="Grigoriev I.V."/>
        </authorList>
    </citation>
    <scope>NUCLEOTIDE SEQUENCE</scope>
    <source>
        <strain evidence="2">Sp2 HRB7682 ss15</strain>
    </source>
</reference>
<accession>A0A9W9A431</accession>
<gene>
    <name evidence="2" type="ORF">C8J55DRAFT_579305</name>
</gene>
<evidence type="ECO:0000256" key="1">
    <source>
        <dbReference type="SAM" id="SignalP"/>
    </source>
</evidence>
<name>A0A9W9A431_9AGAR</name>
<evidence type="ECO:0000313" key="3">
    <source>
        <dbReference type="Proteomes" id="UP001150238"/>
    </source>
</evidence>
<feature type="signal peptide" evidence="1">
    <location>
        <begin position="1"/>
        <end position="23"/>
    </location>
</feature>
<comment type="caution">
    <text evidence="2">The sequence shown here is derived from an EMBL/GenBank/DDBJ whole genome shotgun (WGS) entry which is preliminary data.</text>
</comment>
<protein>
    <submittedName>
        <fullName evidence="2">Uncharacterized protein</fullName>
    </submittedName>
</protein>
<dbReference type="AlphaFoldDB" id="A0A9W9A431"/>
<dbReference type="Proteomes" id="UP001150238">
    <property type="component" value="Unassembled WGS sequence"/>
</dbReference>
<evidence type="ECO:0000313" key="2">
    <source>
        <dbReference type="EMBL" id="KAJ4473255.1"/>
    </source>
</evidence>
<sequence>MRFNAVVWISLAIFTIFGTIVHAAPTTPDGRDGFWNGDTFVHNMKYPDASKNLVIVFYNGGVGQPGEVLITKLLRKMFDQRLKKIEPGWTEARIAALKIEFSDAVPSYGGAGRFKIRSGLITFSIIGDFGNCYNRGCRGMVDDAGEGHIFFGNNEEIFYSSPHNLPVTVDGVGVKYFYHNQVKMEGVKQLKTDRRMSCTTHSEE</sequence>
<dbReference type="EMBL" id="JANVFS010000025">
    <property type="protein sequence ID" value="KAJ4473255.1"/>
    <property type="molecule type" value="Genomic_DNA"/>
</dbReference>